<keyword evidence="1" id="KW-0472">Membrane</keyword>
<dbReference type="EMBL" id="VFNX01000001">
    <property type="protein sequence ID" value="TQK99034.1"/>
    <property type="molecule type" value="Genomic_DNA"/>
</dbReference>
<name>A0A542UIY5_9ACTN</name>
<accession>A0A542UIY5</accession>
<organism evidence="2 3">
    <name type="scientific">Streptomyces puniciscabiei</name>
    <dbReference type="NCBI Taxonomy" id="164348"/>
    <lineage>
        <taxon>Bacteria</taxon>
        <taxon>Bacillati</taxon>
        <taxon>Actinomycetota</taxon>
        <taxon>Actinomycetes</taxon>
        <taxon>Kitasatosporales</taxon>
        <taxon>Streptomycetaceae</taxon>
        <taxon>Streptomyces</taxon>
    </lineage>
</organism>
<proteinExistence type="predicted"/>
<feature type="transmembrane region" description="Helical" evidence="1">
    <location>
        <begin position="49"/>
        <end position="72"/>
    </location>
</feature>
<sequence>MVRWQCVDAHNADAEPFAASPAAYRLLPESDGHNDAGVRERAAKRVASWNGRAVIVAISVATVILAVVSVVVHDLPR</sequence>
<comment type="caution">
    <text evidence="2">The sequence shown here is derived from an EMBL/GenBank/DDBJ whole genome shotgun (WGS) entry which is preliminary data.</text>
</comment>
<dbReference type="Proteomes" id="UP000318103">
    <property type="component" value="Unassembled WGS sequence"/>
</dbReference>
<evidence type="ECO:0000313" key="3">
    <source>
        <dbReference type="Proteomes" id="UP000318103"/>
    </source>
</evidence>
<keyword evidence="3" id="KW-1185">Reference proteome</keyword>
<keyword evidence="1" id="KW-0812">Transmembrane</keyword>
<gene>
    <name evidence="2" type="ORF">FB563_4088</name>
</gene>
<dbReference type="AlphaFoldDB" id="A0A542UIY5"/>
<protein>
    <submittedName>
        <fullName evidence="2">Uncharacterized protein</fullName>
    </submittedName>
</protein>
<evidence type="ECO:0000313" key="2">
    <source>
        <dbReference type="EMBL" id="TQK99034.1"/>
    </source>
</evidence>
<reference evidence="2 3" key="1">
    <citation type="submission" date="2019-06" db="EMBL/GenBank/DDBJ databases">
        <title>Sequencing the genomes of 1000 actinobacteria strains.</title>
        <authorList>
            <person name="Klenk H.-P."/>
        </authorList>
    </citation>
    <scope>NUCLEOTIDE SEQUENCE [LARGE SCALE GENOMIC DNA]</scope>
    <source>
        <strain evidence="2 3">DSM 41929</strain>
    </source>
</reference>
<keyword evidence="1" id="KW-1133">Transmembrane helix</keyword>
<evidence type="ECO:0000256" key="1">
    <source>
        <dbReference type="SAM" id="Phobius"/>
    </source>
</evidence>